<protein>
    <submittedName>
        <fullName evidence="1">Uncharacterized protein</fullName>
    </submittedName>
</protein>
<evidence type="ECO:0000313" key="1">
    <source>
        <dbReference type="EMBL" id="MUM78775.1"/>
    </source>
</evidence>
<sequence length="74" mass="8328">MGLEVGWYLRFARTDRIEALVAPRGVAQVRHEMHSHPGWSLEVEERGDHALTRMTRIKPVYSGVDAPADQGTES</sequence>
<reference evidence="1 2" key="1">
    <citation type="submission" date="2019-11" db="EMBL/GenBank/DDBJ databases">
        <title>Pseudodesulfovibrio alkaliphilus, sp. nov., an alkaliphilic sulfate-reducing bacteria from mud volcano of Taman peninsula, Russia.</title>
        <authorList>
            <person name="Frolova A."/>
            <person name="Merkel A.Y."/>
            <person name="Slobodkin A.I."/>
        </authorList>
    </citation>
    <scope>NUCLEOTIDE SEQUENCE [LARGE SCALE GENOMIC DNA]</scope>
    <source>
        <strain evidence="1 2">F-1</strain>
    </source>
</reference>
<evidence type="ECO:0000313" key="2">
    <source>
        <dbReference type="Proteomes" id="UP000461162"/>
    </source>
</evidence>
<name>A0A7K1KRR3_9BACT</name>
<dbReference type="Proteomes" id="UP000461162">
    <property type="component" value="Unassembled WGS sequence"/>
</dbReference>
<dbReference type="AlphaFoldDB" id="A0A7K1KRR3"/>
<keyword evidence="2" id="KW-1185">Reference proteome</keyword>
<proteinExistence type="predicted"/>
<organism evidence="1 2">
    <name type="scientific">Pseudodesulfovibrio alkaliphilus</name>
    <dbReference type="NCBI Taxonomy" id="2661613"/>
    <lineage>
        <taxon>Bacteria</taxon>
        <taxon>Pseudomonadati</taxon>
        <taxon>Thermodesulfobacteriota</taxon>
        <taxon>Desulfovibrionia</taxon>
        <taxon>Desulfovibrionales</taxon>
        <taxon>Desulfovibrionaceae</taxon>
    </lineage>
</organism>
<gene>
    <name evidence="1" type="ORF">GKC30_14140</name>
</gene>
<comment type="caution">
    <text evidence="1">The sequence shown here is derived from an EMBL/GenBank/DDBJ whole genome shotgun (WGS) entry which is preliminary data.</text>
</comment>
<dbReference type="RefSeq" id="WP_367614153.1">
    <property type="nucleotide sequence ID" value="NZ_WODC01000012.1"/>
</dbReference>
<dbReference type="EMBL" id="WODC01000012">
    <property type="protein sequence ID" value="MUM78775.1"/>
    <property type="molecule type" value="Genomic_DNA"/>
</dbReference>
<accession>A0A7K1KRR3</accession>